<evidence type="ECO:0008006" key="3">
    <source>
        <dbReference type="Google" id="ProtNLM"/>
    </source>
</evidence>
<protein>
    <recommendedName>
        <fullName evidence="3">Outer membrane protein A</fullName>
    </recommendedName>
</protein>
<name>A0ABM9NAH3_RICHE</name>
<keyword evidence="2" id="KW-1185">Reference proteome</keyword>
<organism evidence="1 2">
    <name type="scientific">Rickettsia helvetica</name>
    <dbReference type="NCBI Taxonomy" id="35789"/>
    <lineage>
        <taxon>Bacteria</taxon>
        <taxon>Pseudomonadati</taxon>
        <taxon>Pseudomonadota</taxon>
        <taxon>Alphaproteobacteria</taxon>
        <taxon>Rickettsiales</taxon>
        <taxon>Rickettsiaceae</taxon>
        <taxon>Rickettsieae</taxon>
        <taxon>Rickettsia</taxon>
        <taxon>spotted fever group</taxon>
    </lineage>
</organism>
<accession>A0ABM9NAH3</accession>
<reference evidence="1 2" key="1">
    <citation type="submission" date="2024-02" db="EMBL/GenBank/DDBJ databases">
        <authorList>
            <person name="Nijsse B."/>
            <person name="Sprong H."/>
        </authorList>
    </citation>
    <scope>NUCLEOTIDE SEQUENCE [LARGE SCALE GENOMIC DNA]</scope>
    <source>
        <strain evidence="1">OB144</strain>
    </source>
</reference>
<evidence type="ECO:0000313" key="1">
    <source>
        <dbReference type="EMBL" id="CAK9120158.1"/>
    </source>
</evidence>
<evidence type="ECO:0000313" key="2">
    <source>
        <dbReference type="Proteomes" id="UP001642485"/>
    </source>
</evidence>
<dbReference type="Proteomes" id="UP001642485">
    <property type="component" value="Chromosome"/>
</dbReference>
<gene>
    <name evidence="1" type="ORF">OB144RH_01940</name>
</gene>
<proteinExistence type="predicted"/>
<sequence length="204" mass="21107">MYTGPAVYALDAINIDFDLDVPGVTFKNDSSVLKLMTTVADAGTTSTIYLTGNIDPGAANFGIVELNAKNVDIKLIINGDKNKGINPTLSLGTANHPLKQITFSGDGEIGVTAIATAAINISVPVLGIVTVDANVLFAPPTGTRGPTQFGTTTVNGNMDFKNIAGTVIFKTANNTVPSITDNITSTGGSKGTVVFMDNGTYRYG</sequence>
<dbReference type="EMBL" id="OZ018776">
    <property type="protein sequence ID" value="CAK9120158.1"/>
    <property type="molecule type" value="Genomic_DNA"/>
</dbReference>
<dbReference type="RefSeq" id="WP_232203652.1">
    <property type="nucleotide sequence ID" value="NZ_OY974080.1"/>
</dbReference>